<feature type="domain" description="Pre-mRNA-splicing factor 3" evidence="7">
    <location>
        <begin position="35"/>
        <end position="277"/>
    </location>
</feature>
<feature type="region of interest" description="Disordered" evidence="5">
    <location>
        <begin position="64"/>
        <end position="84"/>
    </location>
</feature>
<dbReference type="Proteomes" id="UP000031516">
    <property type="component" value="Unassembled WGS sequence"/>
</dbReference>
<gene>
    <name evidence="8" type="ORF">KLDO_g2867</name>
</gene>
<protein>
    <submittedName>
        <fullName evidence="8">WGS project CCBQ000000000 data, contig 00017</fullName>
    </submittedName>
</protein>
<dbReference type="InterPro" id="IPR010541">
    <property type="entry name" value="Prp3_C"/>
</dbReference>
<evidence type="ECO:0000259" key="7">
    <source>
        <dbReference type="Pfam" id="PF08572"/>
    </source>
</evidence>
<evidence type="ECO:0000256" key="4">
    <source>
        <dbReference type="ARBA" id="ARBA00023242"/>
    </source>
</evidence>
<comment type="subcellular location">
    <subcellularLocation>
        <location evidence="1">Nucleus</location>
    </subcellularLocation>
</comment>
<feature type="compositionally biased region" description="Acidic residues" evidence="5">
    <location>
        <begin position="147"/>
        <end position="165"/>
    </location>
</feature>
<reference evidence="8 9" key="1">
    <citation type="submission" date="2014-03" db="EMBL/GenBank/DDBJ databases">
        <title>The genome of Kluyveromyces dobzhanskii.</title>
        <authorList>
            <person name="Nystedt B."/>
            <person name="Astrom S."/>
        </authorList>
    </citation>
    <scope>NUCLEOTIDE SEQUENCE [LARGE SCALE GENOMIC DNA]</scope>
    <source>
        <strain evidence="8 9">CBS 2104</strain>
    </source>
</reference>
<dbReference type="CDD" id="cd24162">
    <property type="entry name" value="Prp3_C"/>
    <property type="match status" value="1"/>
</dbReference>
<dbReference type="OrthoDB" id="10264544at2759"/>
<evidence type="ECO:0000256" key="1">
    <source>
        <dbReference type="ARBA" id="ARBA00004123"/>
    </source>
</evidence>
<dbReference type="GO" id="GO:0000398">
    <property type="term" value="P:mRNA splicing, via spliceosome"/>
    <property type="evidence" value="ECO:0007669"/>
    <property type="project" value="InterPro"/>
</dbReference>
<evidence type="ECO:0000259" key="6">
    <source>
        <dbReference type="Pfam" id="PF06544"/>
    </source>
</evidence>
<dbReference type="Pfam" id="PF06544">
    <property type="entry name" value="Prp3_C"/>
    <property type="match status" value="1"/>
</dbReference>
<evidence type="ECO:0000256" key="2">
    <source>
        <dbReference type="ARBA" id="ARBA00022664"/>
    </source>
</evidence>
<dbReference type="PANTHER" id="PTHR14212:SF0">
    <property type="entry name" value="U4_U6 SMALL NUCLEAR RIBONUCLEOPROTEIN PRP3"/>
    <property type="match status" value="1"/>
</dbReference>
<sequence>MSDTNKNRGLNRKLHSALTVENVNLLKFQGRRGGNPYLQDVQVHGAVPKTRVSSHWYQPGEVTEKAEKLRQEDRERSEEERVRHEAELERQLDIERKIEAGELPASHEEVYFHDGSSVPGVEWWDVPYMKDGAIHEKYRLDYSTLNSDDESDEEEEEEQDSDEAESEARFPSIRYIQHPVPIERPREAVPNAKIFLTKKEQKKARRNTRKLVRQEKEEKIKLGMEPKPEPKVKLANMMNVYENDANVADPTQWESIVRKQVADRKRKHLEENERRHQESVKRKKESKVDLPTLAPPELSCAVYIFDEIKNPGVRYKIKTNGKQLKLRGCCLHVQNGRGIIVAFGEEKSIKFLDNLLTKRINWSEPFEDKATGDTIACNSKITQIWKGSMDDCKFRGWFMLNCSDAAQLTDVLKQQDALTFLPLGKF</sequence>
<proteinExistence type="predicted"/>
<keyword evidence="3" id="KW-0508">mRNA splicing</keyword>
<keyword evidence="4" id="KW-0539">Nucleus</keyword>
<accession>A0A0A8L915</accession>
<feature type="region of interest" description="Disordered" evidence="5">
    <location>
        <begin position="265"/>
        <end position="288"/>
    </location>
</feature>
<feature type="domain" description="Small nuclear ribonucleoprotein Prp3 C-terminal" evidence="6">
    <location>
        <begin position="301"/>
        <end position="420"/>
    </location>
</feature>
<dbReference type="AlphaFoldDB" id="A0A0A8L915"/>
<comment type="caution">
    <text evidence="8">The sequence shown here is derived from an EMBL/GenBank/DDBJ whole genome shotgun (WGS) entry which is preliminary data.</text>
</comment>
<dbReference type="EMBL" id="CCBQ010000038">
    <property type="protein sequence ID" value="CDO94608.1"/>
    <property type="molecule type" value="Genomic_DNA"/>
</dbReference>
<dbReference type="Pfam" id="PF08572">
    <property type="entry name" value="PRP3"/>
    <property type="match status" value="1"/>
</dbReference>
<dbReference type="GO" id="GO:0046540">
    <property type="term" value="C:U4/U6 x U5 tri-snRNP complex"/>
    <property type="evidence" value="ECO:0007669"/>
    <property type="project" value="InterPro"/>
</dbReference>
<name>A0A0A8L915_9SACH</name>
<keyword evidence="2" id="KW-0507">mRNA processing</keyword>
<evidence type="ECO:0000256" key="5">
    <source>
        <dbReference type="SAM" id="MobiDB-lite"/>
    </source>
</evidence>
<organism evidence="8 9">
    <name type="scientific">Kluyveromyces dobzhanskii CBS 2104</name>
    <dbReference type="NCBI Taxonomy" id="1427455"/>
    <lineage>
        <taxon>Eukaryota</taxon>
        <taxon>Fungi</taxon>
        <taxon>Dikarya</taxon>
        <taxon>Ascomycota</taxon>
        <taxon>Saccharomycotina</taxon>
        <taxon>Saccharomycetes</taxon>
        <taxon>Saccharomycetales</taxon>
        <taxon>Saccharomycetaceae</taxon>
        <taxon>Kluyveromyces</taxon>
    </lineage>
</organism>
<feature type="region of interest" description="Disordered" evidence="5">
    <location>
        <begin position="145"/>
        <end position="171"/>
    </location>
</feature>
<evidence type="ECO:0000313" key="9">
    <source>
        <dbReference type="Proteomes" id="UP000031516"/>
    </source>
</evidence>
<evidence type="ECO:0000256" key="3">
    <source>
        <dbReference type="ARBA" id="ARBA00023187"/>
    </source>
</evidence>
<keyword evidence="9" id="KW-1185">Reference proteome</keyword>
<feature type="compositionally biased region" description="Basic and acidic residues" evidence="5">
    <location>
        <begin position="265"/>
        <end position="280"/>
    </location>
</feature>
<dbReference type="PANTHER" id="PTHR14212">
    <property type="entry name" value="U4/U6-ASSOCIATED RNA SPLICING FACTOR-RELATED"/>
    <property type="match status" value="1"/>
</dbReference>
<dbReference type="InterPro" id="IPR027104">
    <property type="entry name" value="Prp3"/>
</dbReference>
<evidence type="ECO:0000313" key="8">
    <source>
        <dbReference type="EMBL" id="CDO94608.1"/>
    </source>
</evidence>
<dbReference type="InterPro" id="IPR013881">
    <property type="entry name" value="Pre-mRNA_splic_Prp3_dom"/>
</dbReference>